<protein>
    <submittedName>
        <fullName evidence="2">Uncharacterized protein</fullName>
    </submittedName>
</protein>
<sequence length="174" mass="18162">MGFALPSAAASIEWKGTDWVGRNEASPYGSWLRESRATRNVNPTHGQGSGDLFGCRFQYQASSQGGVIGGCRGIDIFDAGLGVRGPLGGCRSSTTPVAGGGVQPEATAEGTQRSDAENVARGGVCVVDIGLREEGEARTCRVGWKVGMSSWSSPLRGHCRIGPIHASPARDPFN</sequence>
<reference evidence="2" key="1">
    <citation type="submission" date="2020-06" db="EMBL/GenBank/DDBJ databases">
        <authorList>
            <person name="Li T."/>
            <person name="Hu X."/>
            <person name="Zhang T."/>
            <person name="Song X."/>
            <person name="Zhang H."/>
            <person name="Dai N."/>
            <person name="Sheng W."/>
            <person name="Hou X."/>
            <person name="Wei L."/>
        </authorList>
    </citation>
    <scope>NUCLEOTIDE SEQUENCE</scope>
    <source>
        <strain evidence="2">3651</strain>
        <tissue evidence="2">Leaf</tissue>
    </source>
</reference>
<gene>
    <name evidence="2" type="ORF">Salat_2138800</name>
</gene>
<evidence type="ECO:0000313" key="3">
    <source>
        <dbReference type="Proteomes" id="UP001293254"/>
    </source>
</evidence>
<accession>A0AAE1Y1P2</accession>
<organism evidence="2 3">
    <name type="scientific">Sesamum alatum</name>
    <dbReference type="NCBI Taxonomy" id="300844"/>
    <lineage>
        <taxon>Eukaryota</taxon>
        <taxon>Viridiplantae</taxon>
        <taxon>Streptophyta</taxon>
        <taxon>Embryophyta</taxon>
        <taxon>Tracheophyta</taxon>
        <taxon>Spermatophyta</taxon>
        <taxon>Magnoliopsida</taxon>
        <taxon>eudicotyledons</taxon>
        <taxon>Gunneridae</taxon>
        <taxon>Pentapetalae</taxon>
        <taxon>asterids</taxon>
        <taxon>lamiids</taxon>
        <taxon>Lamiales</taxon>
        <taxon>Pedaliaceae</taxon>
        <taxon>Sesamum</taxon>
    </lineage>
</organism>
<reference evidence="2" key="2">
    <citation type="journal article" date="2024" name="Plant">
        <title>Genomic evolution and insights into agronomic trait innovations of Sesamum species.</title>
        <authorList>
            <person name="Miao H."/>
            <person name="Wang L."/>
            <person name="Qu L."/>
            <person name="Liu H."/>
            <person name="Sun Y."/>
            <person name="Le M."/>
            <person name="Wang Q."/>
            <person name="Wei S."/>
            <person name="Zheng Y."/>
            <person name="Lin W."/>
            <person name="Duan Y."/>
            <person name="Cao H."/>
            <person name="Xiong S."/>
            <person name="Wang X."/>
            <person name="Wei L."/>
            <person name="Li C."/>
            <person name="Ma Q."/>
            <person name="Ju M."/>
            <person name="Zhao R."/>
            <person name="Li G."/>
            <person name="Mu C."/>
            <person name="Tian Q."/>
            <person name="Mei H."/>
            <person name="Zhang T."/>
            <person name="Gao T."/>
            <person name="Zhang H."/>
        </authorList>
    </citation>
    <scope>NUCLEOTIDE SEQUENCE</scope>
    <source>
        <strain evidence="2">3651</strain>
    </source>
</reference>
<dbReference type="Proteomes" id="UP001293254">
    <property type="component" value="Unassembled WGS sequence"/>
</dbReference>
<name>A0AAE1Y1P2_9LAMI</name>
<feature type="region of interest" description="Disordered" evidence="1">
    <location>
        <begin position="94"/>
        <end position="115"/>
    </location>
</feature>
<dbReference type="EMBL" id="JACGWO010000008">
    <property type="protein sequence ID" value="KAK4421882.1"/>
    <property type="molecule type" value="Genomic_DNA"/>
</dbReference>
<keyword evidence="3" id="KW-1185">Reference proteome</keyword>
<evidence type="ECO:0000256" key="1">
    <source>
        <dbReference type="SAM" id="MobiDB-lite"/>
    </source>
</evidence>
<dbReference type="AlphaFoldDB" id="A0AAE1Y1P2"/>
<proteinExistence type="predicted"/>
<comment type="caution">
    <text evidence="2">The sequence shown here is derived from an EMBL/GenBank/DDBJ whole genome shotgun (WGS) entry which is preliminary data.</text>
</comment>
<evidence type="ECO:0000313" key="2">
    <source>
        <dbReference type="EMBL" id="KAK4421882.1"/>
    </source>
</evidence>